<gene>
    <name evidence="3" type="ORF">K505DRAFT_365888</name>
</gene>
<organism evidence="3 4">
    <name type="scientific">Melanomma pulvis-pyrius CBS 109.77</name>
    <dbReference type="NCBI Taxonomy" id="1314802"/>
    <lineage>
        <taxon>Eukaryota</taxon>
        <taxon>Fungi</taxon>
        <taxon>Dikarya</taxon>
        <taxon>Ascomycota</taxon>
        <taxon>Pezizomycotina</taxon>
        <taxon>Dothideomycetes</taxon>
        <taxon>Pleosporomycetidae</taxon>
        <taxon>Pleosporales</taxon>
        <taxon>Melanommataceae</taxon>
        <taxon>Melanomma</taxon>
    </lineage>
</organism>
<sequence>MLHSRMFTSADAEILYHTNCLRSARERKWLESLANHLEKERKRFEKQAKKKKEHCRRAMNVIRRQQDTIKDRNTTTKELQRQIDEHKEDLEDAHEQLVTQEIQLQHVWGLVRDANVDLEARNVDLQKALSNLATNKQELGATISQKAAEIEMLTQHLETNANSPKIAELNAIIARLRFQQGVNDARLIANNDAITQYQEESETTQQRIMATELMLDSAQRLNATQEAMLAAQASADIKDEVPFPQDHESVSAIHQKLIWSLGMIRKLIEQRKSLIDALQLADTNYAEAQTEIHRFATIAGNEDRSRYTRFDKFKDGDKNVWCHCLSCETSDKVASTVVKMETIYSDEQTFIIQQQNEELKSQNPVFRELRGLIKELESENSQLKLKIDANGTPHINAIEDKGAGTDNQLLGSVKVIEEVYIPEEKDVESVKDIEEPRNTDDYNHVESITQLKKAKDKDLHQGVSEDFKSDCKESQEPEETYSGDPEECDSQISEDDQVDVIVDWHPGTPFLNPIVRNGREQAPIYG</sequence>
<evidence type="ECO:0000313" key="3">
    <source>
        <dbReference type="EMBL" id="KAF2789107.1"/>
    </source>
</evidence>
<dbReference type="EMBL" id="MU002161">
    <property type="protein sequence ID" value="KAF2789107.1"/>
    <property type="molecule type" value="Genomic_DNA"/>
</dbReference>
<feature type="compositionally biased region" description="Basic and acidic residues" evidence="2">
    <location>
        <begin position="453"/>
        <end position="475"/>
    </location>
</feature>
<evidence type="ECO:0000256" key="2">
    <source>
        <dbReference type="SAM" id="MobiDB-lite"/>
    </source>
</evidence>
<feature type="region of interest" description="Disordered" evidence="2">
    <location>
        <begin position="453"/>
        <end position="493"/>
    </location>
</feature>
<protein>
    <submittedName>
        <fullName evidence="3">Uncharacterized protein</fullName>
    </submittedName>
</protein>
<name>A0A6A6WZI9_9PLEO</name>
<feature type="coiled-coil region" evidence="1">
    <location>
        <begin position="27"/>
        <end position="135"/>
    </location>
</feature>
<accession>A0A6A6WZI9</accession>
<dbReference type="Proteomes" id="UP000799757">
    <property type="component" value="Unassembled WGS sequence"/>
</dbReference>
<keyword evidence="1" id="KW-0175">Coiled coil</keyword>
<feature type="compositionally biased region" description="Acidic residues" evidence="2">
    <location>
        <begin position="476"/>
        <end position="493"/>
    </location>
</feature>
<reference evidence="3" key="1">
    <citation type="journal article" date="2020" name="Stud. Mycol.">
        <title>101 Dothideomycetes genomes: a test case for predicting lifestyles and emergence of pathogens.</title>
        <authorList>
            <person name="Haridas S."/>
            <person name="Albert R."/>
            <person name="Binder M."/>
            <person name="Bloem J."/>
            <person name="Labutti K."/>
            <person name="Salamov A."/>
            <person name="Andreopoulos B."/>
            <person name="Baker S."/>
            <person name="Barry K."/>
            <person name="Bills G."/>
            <person name="Bluhm B."/>
            <person name="Cannon C."/>
            <person name="Castanera R."/>
            <person name="Culley D."/>
            <person name="Daum C."/>
            <person name="Ezra D."/>
            <person name="Gonzalez J."/>
            <person name="Henrissat B."/>
            <person name="Kuo A."/>
            <person name="Liang C."/>
            <person name="Lipzen A."/>
            <person name="Lutzoni F."/>
            <person name="Magnuson J."/>
            <person name="Mondo S."/>
            <person name="Nolan M."/>
            <person name="Ohm R."/>
            <person name="Pangilinan J."/>
            <person name="Park H.-J."/>
            <person name="Ramirez L."/>
            <person name="Alfaro M."/>
            <person name="Sun H."/>
            <person name="Tritt A."/>
            <person name="Yoshinaga Y."/>
            <person name="Zwiers L.-H."/>
            <person name="Turgeon B."/>
            <person name="Goodwin S."/>
            <person name="Spatafora J."/>
            <person name="Crous P."/>
            <person name="Grigoriev I."/>
        </authorList>
    </citation>
    <scope>NUCLEOTIDE SEQUENCE</scope>
    <source>
        <strain evidence="3">CBS 109.77</strain>
    </source>
</reference>
<keyword evidence="4" id="KW-1185">Reference proteome</keyword>
<proteinExistence type="predicted"/>
<dbReference type="AlphaFoldDB" id="A0A6A6WZI9"/>
<evidence type="ECO:0000256" key="1">
    <source>
        <dbReference type="SAM" id="Coils"/>
    </source>
</evidence>
<evidence type="ECO:0000313" key="4">
    <source>
        <dbReference type="Proteomes" id="UP000799757"/>
    </source>
</evidence>